<dbReference type="Ensembl" id="ENSPMRT00000002557.1">
    <property type="protein sequence ID" value="ENSPMRP00000002402.1"/>
    <property type="gene ID" value="ENSPMRG00000001742.1"/>
</dbReference>
<dbReference type="GeneTree" id="ENSGT00530000063686"/>
<reference evidence="14" key="2">
    <citation type="submission" date="2025-08" db="UniProtKB">
        <authorList>
            <consortium name="Ensembl"/>
        </authorList>
    </citation>
    <scope>IDENTIFICATION</scope>
</reference>
<feature type="compositionally biased region" description="Basic and acidic residues" evidence="11">
    <location>
        <begin position="22"/>
        <end position="34"/>
    </location>
</feature>
<reference evidence="14" key="3">
    <citation type="submission" date="2025-09" db="UniProtKB">
        <authorList>
            <consortium name="Ensembl"/>
        </authorList>
    </citation>
    <scope>IDENTIFICATION</scope>
</reference>
<evidence type="ECO:0000256" key="3">
    <source>
        <dbReference type="ARBA" id="ARBA00004613"/>
    </source>
</evidence>
<dbReference type="Pfam" id="PF07334">
    <property type="entry name" value="IFP_35_N"/>
    <property type="match status" value="1"/>
</dbReference>
<evidence type="ECO:0000256" key="4">
    <source>
        <dbReference type="ARBA" id="ARBA00010081"/>
    </source>
</evidence>
<feature type="coiled-coil region" evidence="10">
    <location>
        <begin position="128"/>
        <end position="169"/>
    </location>
</feature>
<evidence type="ECO:0000256" key="9">
    <source>
        <dbReference type="ARBA" id="ARBA00023242"/>
    </source>
</evidence>
<dbReference type="Proteomes" id="UP000472272">
    <property type="component" value="Chromosome 1"/>
</dbReference>
<dbReference type="GeneID" id="114605028"/>
<dbReference type="InterPro" id="IPR009909">
    <property type="entry name" value="Nmi/IFP35_dom"/>
</dbReference>
<comment type="similarity">
    <text evidence="4">Belongs to the NMI family.</text>
</comment>
<keyword evidence="9" id="KW-0539">Nucleus</keyword>
<evidence type="ECO:0000313" key="14">
    <source>
        <dbReference type="Ensembl" id="ENSPMRP00000002402.1"/>
    </source>
</evidence>
<feature type="compositionally biased region" description="Basic and acidic residues" evidence="11">
    <location>
        <begin position="45"/>
        <end position="59"/>
    </location>
</feature>
<evidence type="ECO:0000256" key="1">
    <source>
        <dbReference type="ARBA" id="ARBA00004123"/>
    </source>
</evidence>
<keyword evidence="15" id="KW-1185">Reference proteome</keyword>
<reference evidence="14 15" key="1">
    <citation type="journal article" date="2019" name="Proc. Natl. Acad. Sci. U.S.A.">
        <title>Regulatory changes in pterin and carotenoid genes underlie balanced color polymorphisms in the wall lizard.</title>
        <authorList>
            <person name="Andrade P."/>
            <person name="Pinho C."/>
            <person name="Perez I de Lanuza G."/>
            <person name="Afonso S."/>
            <person name="Brejcha J."/>
            <person name="Rubin C.J."/>
            <person name="Wallerman O."/>
            <person name="Pereira P."/>
            <person name="Sabatino S.J."/>
            <person name="Bellati A."/>
            <person name="Pellitteri-Rosa D."/>
            <person name="Bosakova Z."/>
            <person name="Bunikis I."/>
            <person name="Carretero M.A."/>
            <person name="Feiner N."/>
            <person name="Marsik P."/>
            <person name="Pauperio F."/>
            <person name="Salvi D."/>
            <person name="Soler L."/>
            <person name="While G.M."/>
            <person name="Uller T."/>
            <person name="Font E."/>
            <person name="Andersson L."/>
            <person name="Carneiro M."/>
        </authorList>
    </citation>
    <scope>NUCLEOTIDE SEQUENCE</scope>
</reference>
<proteinExistence type="inferred from homology"/>
<dbReference type="GO" id="GO:0005634">
    <property type="term" value="C:nucleus"/>
    <property type="evidence" value="ECO:0007669"/>
    <property type="project" value="UniProtKB-SubCell"/>
</dbReference>
<dbReference type="InterPro" id="IPR009938">
    <property type="entry name" value="Nmi/IFP35_N"/>
</dbReference>
<name>A0A670HTI1_PODMU</name>
<dbReference type="PANTHER" id="PTHR15225">
    <property type="entry name" value="INTERFERON-INDUCED PROTEIN 35/NMI N-MYC/STAT INTERACTING PROTEIN"/>
    <property type="match status" value="1"/>
</dbReference>
<dbReference type="AlphaFoldDB" id="A0A670HTI1"/>
<evidence type="ECO:0000256" key="8">
    <source>
        <dbReference type="ARBA" id="ARBA00022859"/>
    </source>
</evidence>
<dbReference type="KEGG" id="pmua:114605028"/>
<dbReference type="CTD" id="9111"/>
<feature type="domain" description="NID" evidence="12">
    <location>
        <begin position="315"/>
        <end position="406"/>
    </location>
</feature>
<comment type="subcellular location">
    <subcellularLocation>
        <location evidence="2">Cytoplasm</location>
    </subcellularLocation>
    <subcellularLocation>
        <location evidence="1">Nucleus</location>
    </subcellularLocation>
    <subcellularLocation>
        <location evidence="3">Secreted</location>
    </subcellularLocation>
</comment>
<feature type="region of interest" description="Disordered" evidence="11">
    <location>
        <begin position="1"/>
        <end position="79"/>
    </location>
</feature>
<dbReference type="Pfam" id="PF07292">
    <property type="entry name" value="NID"/>
    <property type="match status" value="2"/>
</dbReference>
<feature type="domain" description="Nmi/IFP 35" evidence="13">
    <location>
        <begin position="138"/>
        <end position="215"/>
    </location>
</feature>
<dbReference type="OrthoDB" id="9903237at2759"/>
<evidence type="ECO:0000256" key="11">
    <source>
        <dbReference type="SAM" id="MobiDB-lite"/>
    </source>
</evidence>
<feature type="domain" description="NID" evidence="12">
    <location>
        <begin position="217"/>
        <end position="304"/>
    </location>
</feature>
<gene>
    <name evidence="14" type="primary">NMI</name>
</gene>
<keyword evidence="10" id="KW-0175">Coiled coil</keyword>
<evidence type="ECO:0000256" key="5">
    <source>
        <dbReference type="ARBA" id="ARBA00022490"/>
    </source>
</evidence>
<keyword evidence="7" id="KW-0399">Innate immunity</keyword>
<sequence length="427" mass="48957">MQSSTPNMEESEITGALVNETENVKEPDKLKSMENGELPGTLVNETKHLGEEEKDKTTEEGQVADQPVTEAERERQEWEEKVAKAEKEKAEALLSKLAADEKRSCCQEEFTKLKDQENEALRERMMVREKHQEELSLINSKNTELKREIQVLKARLAEEKAKCGELSQRYRLKNDIPEKKMKFMRLENIKDESMYMNITCLFHIATKIPFRLSQGEALITFEEECVAQGLIQKHCHNVNFESKMIAMKALPVILERGVTFELHAKISRKQINVSNIPYLNIPPEWMRDKLELNLYKAKLGGEVQNVTYDQQSQMALVTFGQPIAANNIVRYGKCPFRTGERTHFVLVSPIIEKTLNRFQIYSGISRRTILLTGIKAEEEEDDDESVQDMIAIHFQKPRNGGGEVENVKFVSQGAKVAYFENDAESVI</sequence>
<evidence type="ECO:0000256" key="10">
    <source>
        <dbReference type="SAM" id="Coils"/>
    </source>
</evidence>
<dbReference type="GO" id="GO:0045087">
    <property type="term" value="P:innate immune response"/>
    <property type="evidence" value="ECO:0007669"/>
    <property type="project" value="UniProtKB-KW"/>
</dbReference>
<evidence type="ECO:0000313" key="15">
    <source>
        <dbReference type="Proteomes" id="UP000472272"/>
    </source>
</evidence>
<dbReference type="InterPro" id="IPR012677">
    <property type="entry name" value="Nucleotide-bd_a/b_plait_sf"/>
</dbReference>
<evidence type="ECO:0000256" key="6">
    <source>
        <dbReference type="ARBA" id="ARBA00022525"/>
    </source>
</evidence>
<dbReference type="RefSeq" id="XP_028601603.1">
    <property type="nucleotide sequence ID" value="XM_028745770.1"/>
</dbReference>
<dbReference type="GO" id="GO:0005737">
    <property type="term" value="C:cytoplasm"/>
    <property type="evidence" value="ECO:0007669"/>
    <property type="project" value="UniProtKB-SubCell"/>
</dbReference>
<dbReference type="OMA" id="IYAQIPE"/>
<accession>A0A670HTI1</accession>
<evidence type="ECO:0000259" key="13">
    <source>
        <dbReference type="Pfam" id="PF07334"/>
    </source>
</evidence>
<protein>
    <submittedName>
        <fullName evidence="14">N-myc and STAT interactor</fullName>
    </submittedName>
</protein>
<dbReference type="GO" id="GO:0005576">
    <property type="term" value="C:extracellular region"/>
    <property type="evidence" value="ECO:0007669"/>
    <property type="project" value="UniProtKB-SubCell"/>
</dbReference>
<organism evidence="14 15">
    <name type="scientific">Podarcis muralis</name>
    <name type="common">Wall lizard</name>
    <name type="synonym">Lacerta muralis</name>
    <dbReference type="NCBI Taxonomy" id="64176"/>
    <lineage>
        <taxon>Eukaryota</taxon>
        <taxon>Metazoa</taxon>
        <taxon>Chordata</taxon>
        <taxon>Craniata</taxon>
        <taxon>Vertebrata</taxon>
        <taxon>Euteleostomi</taxon>
        <taxon>Lepidosauria</taxon>
        <taxon>Squamata</taxon>
        <taxon>Bifurcata</taxon>
        <taxon>Unidentata</taxon>
        <taxon>Episquamata</taxon>
        <taxon>Laterata</taxon>
        <taxon>Lacertibaenia</taxon>
        <taxon>Lacertidae</taxon>
        <taxon>Podarcis</taxon>
    </lineage>
</organism>
<dbReference type="Gene3D" id="3.30.70.330">
    <property type="match status" value="1"/>
</dbReference>
<keyword evidence="8" id="KW-0391">Immunity</keyword>
<feature type="compositionally biased region" description="Basic and acidic residues" evidence="11">
    <location>
        <begin position="70"/>
        <end position="79"/>
    </location>
</feature>
<keyword evidence="5" id="KW-0963">Cytoplasm</keyword>
<evidence type="ECO:0000259" key="12">
    <source>
        <dbReference type="Pfam" id="PF07292"/>
    </source>
</evidence>
<evidence type="ECO:0000256" key="2">
    <source>
        <dbReference type="ARBA" id="ARBA00004496"/>
    </source>
</evidence>
<keyword evidence="6" id="KW-0964">Secreted</keyword>
<evidence type="ECO:0000256" key="7">
    <source>
        <dbReference type="ARBA" id="ARBA00022588"/>
    </source>
</evidence>
<dbReference type="PANTHER" id="PTHR15225:SF4">
    <property type="entry name" value="N-MYC-INTERACTOR"/>
    <property type="match status" value="1"/>
</dbReference>